<accession>A0AAV3R2H7</accession>
<protein>
    <recommendedName>
        <fullName evidence="1">Retrovirus-related Pol polyprotein from transposon TNT 1-94-like beta-barrel domain-containing protein</fullName>
    </recommendedName>
</protein>
<reference evidence="2 3" key="1">
    <citation type="submission" date="2024-01" db="EMBL/GenBank/DDBJ databases">
        <title>The complete chloroplast genome sequence of Lithospermum erythrorhizon: insights into the phylogenetic relationship among Boraginaceae species and the maternal lineages of purple gromwells.</title>
        <authorList>
            <person name="Okada T."/>
            <person name="Watanabe K."/>
        </authorList>
    </citation>
    <scope>NUCLEOTIDE SEQUENCE [LARGE SCALE GENOMIC DNA]</scope>
</reference>
<proteinExistence type="predicted"/>
<comment type="caution">
    <text evidence="2">The sequence shown here is derived from an EMBL/GenBank/DDBJ whole genome shotgun (WGS) entry which is preliminary data.</text>
</comment>
<dbReference type="Pfam" id="PF22936">
    <property type="entry name" value="Pol_BBD"/>
    <property type="match status" value="1"/>
</dbReference>
<dbReference type="AlphaFoldDB" id="A0AAV3R2H7"/>
<keyword evidence="3" id="KW-1185">Reference proteome</keyword>
<name>A0AAV3R2H7_LITER</name>
<evidence type="ECO:0000259" key="1">
    <source>
        <dbReference type="Pfam" id="PF22936"/>
    </source>
</evidence>
<dbReference type="Proteomes" id="UP001454036">
    <property type="component" value="Unassembled WGS sequence"/>
</dbReference>
<dbReference type="InterPro" id="IPR054722">
    <property type="entry name" value="PolX-like_BBD"/>
</dbReference>
<evidence type="ECO:0000313" key="3">
    <source>
        <dbReference type="Proteomes" id="UP001454036"/>
    </source>
</evidence>
<sequence>MCDDVIAVVVVEANLVVNANDWVLDTGASRHLCANKEMFQDFEEIADGDYVYMGDSTTVGIMGKRKVSLKVTSGKTLALSSVLYVPTLHRNLVSGALLNKSCMKLVFEADKVLLSHSGKFVGKGYLSGTLFTLNVDSFINKNGSTSAYIAESSTYITESLDVWHDRLGHVNIDSIKRL</sequence>
<dbReference type="PANTHER" id="PTHR47592">
    <property type="entry name" value="PBF68 PROTEIN"/>
    <property type="match status" value="1"/>
</dbReference>
<gene>
    <name evidence="2" type="ORF">LIER_23728</name>
</gene>
<organism evidence="2 3">
    <name type="scientific">Lithospermum erythrorhizon</name>
    <name type="common">Purple gromwell</name>
    <name type="synonym">Lithospermum officinale var. erythrorhizon</name>
    <dbReference type="NCBI Taxonomy" id="34254"/>
    <lineage>
        <taxon>Eukaryota</taxon>
        <taxon>Viridiplantae</taxon>
        <taxon>Streptophyta</taxon>
        <taxon>Embryophyta</taxon>
        <taxon>Tracheophyta</taxon>
        <taxon>Spermatophyta</taxon>
        <taxon>Magnoliopsida</taxon>
        <taxon>eudicotyledons</taxon>
        <taxon>Gunneridae</taxon>
        <taxon>Pentapetalae</taxon>
        <taxon>asterids</taxon>
        <taxon>lamiids</taxon>
        <taxon>Boraginales</taxon>
        <taxon>Boraginaceae</taxon>
        <taxon>Boraginoideae</taxon>
        <taxon>Lithospermeae</taxon>
        <taxon>Lithospermum</taxon>
    </lineage>
</organism>
<dbReference type="EMBL" id="BAABME010006743">
    <property type="protein sequence ID" value="GAA0169187.1"/>
    <property type="molecule type" value="Genomic_DNA"/>
</dbReference>
<dbReference type="PANTHER" id="PTHR47592:SF30">
    <property type="entry name" value="CCHC-TYPE DOMAIN-CONTAINING PROTEIN"/>
    <property type="match status" value="1"/>
</dbReference>
<evidence type="ECO:0000313" key="2">
    <source>
        <dbReference type="EMBL" id="GAA0169187.1"/>
    </source>
</evidence>
<feature type="domain" description="Retrovirus-related Pol polyprotein from transposon TNT 1-94-like beta-barrel" evidence="1">
    <location>
        <begin position="22"/>
        <end position="100"/>
    </location>
</feature>